<evidence type="ECO:0000256" key="1">
    <source>
        <dbReference type="SAM" id="MobiDB-lite"/>
    </source>
</evidence>
<dbReference type="Pfam" id="PF01814">
    <property type="entry name" value="Hemerythrin"/>
    <property type="match status" value="1"/>
</dbReference>
<dbReference type="InterPro" id="IPR012312">
    <property type="entry name" value="Hemerythrin-like"/>
</dbReference>
<dbReference type="AlphaFoldDB" id="A0A1C6SJT7"/>
<gene>
    <name evidence="3" type="ORF">GA0074694_5498</name>
</gene>
<sequence>MRSAPPQQGVGHVQSASRRISLRSPHDAARTPGELRDLGRIATTATGLSRAADPARAAALIDYADRILQIIEHHHEGEDEFFWPMLRERGAGEDVLTLMTGEHAELLGHLKDVRGRLVALDGAPATAWAEFGVAVQRLRDSLAAHCADEERELTDRLAPALEASAWSRFERNMLRTAPKWTLGFVPPWLDSVAEPGERAGVPARPVVKLLAGSLRRRQQRAFGD</sequence>
<evidence type="ECO:0000259" key="2">
    <source>
        <dbReference type="Pfam" id="PF01814"/>
    </source>
</evidence>
<accession>A0A1C6SJT7</accession>
<evidence type="ECO:0000313" key="4">
    <source>
        <dbReference type="Proteomes" id="UP000198906"/>
    </source>
</evidence>
<feature type="region of interest" description="Disordered" evidence="1">
    <location>
        <begin position="1"/>
        <end position="32"/>
    </location>
</feature>
<keyword evidence="4" id="KW-1185">Reference proteome</keyword>
<evidence type="ECO:0000313" key="3">
    <source>
        <dbReference type="EMBL" id="SCL29766.1"/>
    </source>
</evidence>
<dbReference type="EMBL" id="FMHU01000002">
    <property type="protein sequence ID" value="SCL29766.1"/>
    <property type="molecule type" value="Genomic_DNA"/>
</dbReference>
<proteinExistence type="predicted"/>
<reference evidence="4" key="1">
    <citation type="submission" date="2016-06" db="EMBL/GenBank/DDBJ databases">
        <authorList>
            <person name="Varghese N."/>
        </authorList>
    </citation>
    <scope>NUCLEOTIDE SEQUENCE [LARGE SCALE GENOMIC DNA]</scope>
    <source>
        <strain evidence="4">DSM 46123</strain>
    </source>
</reference>
<organism evidence="3 4">
    <name type="scientific">Micromonospora inyonensis</name>
    <dbReference type="NCBI Taxonomy" id="47866"/>
    <lineage>
        <taxon>Bacteria</taxon>
        <taxon>Bacillati</taxon>
        <taxon>Actinomycetota</taxon>
        <taxon>Actinomycetes</taxon>
        <taxon>Micromonosporales</taxon>
        <taxon>Micromonosporaceae</taxon>
        <taxon>Micromonospora</taxon>
    </lineage>
</organism>
<name>A0A1C6SJT7_9ACTN</name>
<dbReference type="CDD" id="cd12108">
    <property type="entry name" value="Hr-like"/>
    <property type="match status" value="1"/>
</dbReference>
<feature type="domain" description="Hemerythrin-like" evidence="2">
    <location>
        <begin position="45"/>
        <end position="154"/>
    </location>
</feature>
<dbReference type="RefSeq" id="WP_245714924.1">
    <property type="nucleotide sequence ID" value="NZ_FMHU01000002.1"/>
</dbReference>
<protein>
    <submittedName>
        <fullName evidence="3">Hemerythrin HHE cation binding domain-containing protein</fullName>
    </submittedName>
</protein>
<dbReference type="STRING" id="47866.GA0074694_5498"/>
<dbReference type="Gene3D" id="1.20.120.520">
    <property type="entry name" value="nmb1532 protein domain like"/>
    <property type="match status" value="1"/>
</dbReference>
<dbReference type="Proteomes" id="UP000198906">
    <property type="component" value="Unassembled WGS sequence"/>
</dbReference>